<feature type="region of interest" description="Disordered" evidence="9">
    <location>
        <begin position="402"/>
        <end position="424"/>
    </location>
</feature>
<dbReference type="Proteomes" id="UP000663879">
    <property type="component" value="Unassembled WGS sequence"/>
</dbReference>
<dbReference type="Pfam" id="PF22600">
    <property type="entry name" value="MTPAP-like_central"/>
    <property type="match status" value="1"/>
</dbReference>
<evidence type="ECO:0000313" key="12">
    <source>
        <dbReference type="EMBL" id="CAF0811092.1"/>
    </source>
</evidence>
<dbReference type="GO" id="GO:0031123">
    <property type="term" value="P:RNA 3'-end processing"/>
    <property type="evidence" value="ECO:0007669"/>
    <property type="project" value="TreeGrafter"/>
</dbReference>
<comment type="subcellular location">
    <subcellularLocation>
        <location evidence="3">Cytoplasm</location>
    </subcellularLocation>
</comment>
<dbReference type="OrthoDB" id="2274644at2759"/>
<name>A0A813THK9_9BILA</name>
<dbReference type="SUPFAM" id="SSF81301">
    <property type="entry name" value="Nucleotidyltransferase"/>
    <property type="match status" value="1"/>
</dbReference>
<evidence type="ECO:0000256" key="1">
    <source>
        <dbReference type="ARBA" id="ARBA00001936"/>
    </source>
</evidence>
<dbReference type="InterPro" id="IPR054708">
    <property type="entry name" value="MTPAP-like_central"/>
</dbReference>
<keyword evidence="6" id="KW-0479">Metal-binding</keyword>
<feature type="domain" description="PAP-associated" evidence="10">
    <location>
        <begin position="288"/>
        <end position="351"/>
    </location>
</feature>
<evidence type="ECO:0000313" key="13">
    <source>
        <dbReference type="Proteomes" id="UP000663879"/>
    </source>
</evidence>
<dbReference type="EMBL" id="CAJNOC010000862">
    <property type="protein sequence ID" value="CAF0811092.1"/>
    <property type="molecule type" value="Genomic_DNA"/>
</dbReference>
<evidence type="ECO:0000256" key="7">
    <source>
        <dbReference type="ARBA" id="ARBA00022842"/>
    </source>
</evidence>
<comment type="cofactor">
    <cofactor evidence="1">
        <name>Mn(2+)</name>
        <dbReference type="ChEBI" id="CHEBI:29035"/>
    </cofactor>
</comment>
<accession>A0A813THK9</accession>
<reference evidence="12" key="1">
    <citation type="submission" date="2021-02" db="EMBL/GenBank/DDBJ databases">
        <authorList>
            <person name="Nowell W R."/>
        </authorList>
    </citation>
    <scope>NUCLEOTIDE SEQUENCE</scope>
    <source>
        <strain evidence="12">Ploen Becks lab</strain>
    </source>
</reference>
<evidence type="ECO:0000256" key="3">
    <source>
        <dbReference type="ARBA" id="ARBA00004496"/>
    </source>
</evidence>
<evidence type="ECO:0000256" key="5">
    <source>
        <dbReference type="ARBA" id="ARBA00022679"/>
    </source>
</evidence>
<comment type="cofactor">
    <cofactor evidence="2">
        <name>Mg(2+)</name>
        <dbReference type="ChEBI" id="CHEBI:18420"/>
    </cofactor>
</comment>
<keyword evidence="5" id="KW-0808">Transferase</keyword>
<evidence type="ECO:0000256" key="2">
    <source>
        <dbReference type="ARBA" id="ARBA00001946"/>
    </source>
</evidence>
<evidence type="ECO:0008006" key="14">
    <source>
        <dbReference type="Google" id="ProtNLM"/>
    </source>
</evidence>
<protein>
    <recommendedName>
        <fullName evidence="14">PAP-associated domain-containing protein</fullName>
    </recommendedName>
</protein>
<dbReference type="PANTHER" id="PTHR12271">
    <property type="entry name" value="POLY A POLYMERASE CID PAP -RELATED"/>
    <property type="match status" value="1"/>
</dbReference>
<sequence>MKRAPNSQRYFSSNIEETNSKRFKDDSATNRLNNNSDILSINNYTSSFTHLASGNKITDEFAKSTKSIFDFYNLNVQSHDCFRRKIQLKDALYHMFKHVFSYLGVYIVGSSANGFGTNQSDVDICLVISHEELDQKHEAVYILKMIAKGLRKASFIRNLSVISAKVPIIKFHDTHNDIECDINLNNHIGIRNTHLLRCYSEQDWRVRPLVLSIKRWSDFHNINDASQQTLSSYSLTLMAIHYLQFVCKPPVLPVLQKLFPDKFNIENDVSNLKLNEELPIFTSQNTQTLGELFSGYLDYFSNFNFEYSVISVRTGTHIPKNCLPRDILENDNYKFSQWKHILIEEPFDLSNTARSVFDHYVFKQIVQVFKRSSKTIKETKSYDSLFNEKYYKPSSLTLDNSFNRRGGGGGGGGYKRDDYSSDDY</sequence>
<dbReference type="Pfam" id="PF03828">
    <property type="entry name" value="PAP_assoc"/>
    <property type="match status" value="1"/>
</dbReference>
<evidence type="ECO:0000256" key="9">
    <source>
        <dbReference type="SAM" id="MobiDB-lite"/>
    </source>
</evidence>
<gene>
    <name evidence="12" type="ORF">OXX778_LOCUS6975</name>
</gene>
<keyword evidence="4" id="KW-0963">Cytoplasm</keyword>
<dbReference type="AlphaFoldDB" id="A0A813THK9"/>
<dbReference type="GO" id="GO:0005737">
    <property type="term" value="C:cytoplasm"/>
    <property type="evidence" value="ECO:0007669"/>
    <property type="project" value="UniProtKB-SubCell"/>
</dbReference>
<evidence type="ECO:0000256" key="8">
    <source>
        <dbReference type="ARBA" id="ARBA00038491"/>
    </source>
</evidence>
<dbReference type="GO" id="GO:1990817">
    <property type="term" value="F:poly(A) RNA polymerase activity"/>
    <property type="evidence" value="ECO:0007669"/>
    <property type="project" value="TreeGrafter"/>
</dbReference>
<comment type="caution">
    <text evidence="12">The sequence shown here is derived from an EMBL/GenBank/DDBJ whole genome shotgun (WGS) entry which is preliminary data.</text>
</comment>
<dbReference type="InterPro" id="IPR002058">
    <property type="entry name" value="PAP_assoc"/>
</dbReference>
<comment type="similarity">
    <text evidence="8">Belongs to the DNA polymerase type-B-like family. GLD2 subfamily.</text>
</comment>
<dbReference type="Gene3D" id="1.10.1410.10">
    <property type="match status" value="1"/>
</dbReference>
<feature type="domain" description="Poly(A) RNA polymerase mitochondrial-like central palm" evidence="11">
    <location>
        <begin position="66"/>
        <end position="201"/>
    </location>
</feature>
<feature type="compositionally biased region" description="Basic and acidic residues" evidence="9">
    <location>
        <begin position="414"/>
        <end position="424"/>
    </location>
</feature>
<dbReference type="InterPro" id="IPR043519">
    <property type="entry name" value="NT_sf"/>
</dbReference>
<dbReference type="SUPFAM" id="SSF81631">
    <property type="entry name" value="PAP/OAS1 substrate-binding domain"/>
    <property type="match status" value="1"/>
</dbReference>
<dbReference type="PANTHER" id="PTHR12271:SF40">
    <property type="entry name" value="POLY(A) RNA POLYMERASE GLD2"/>
    <property type="match status" value="1"/>
</dbReference>
<keyword evidence="7" id="KW-0460">Magnesium</keyword>
<organism evidence="12 13">
    <name type="scientific">Brachionus calyciflorus</name>
    <dbReference type="NCBI Taxonomy" id="104777"/>
    <lineage>
        <taxon>Eukaryota</taxon>
        <taxon>Metazoa</taxon>
        <taxon>Spiralia</taxon>
        <taxon>Gnathifera</taxon>
        <taxon>Rotifera</taxon>
        <taxon>Eurotatoria</taxon>
        <taxon>Monogononta</taxon>
        <taxon>Pseudotrocha</taxon>
        <taxon>Ploima</taxon>
        <taxon>Brachionidae</taxon>
        <taxon>Brachionus</taxon>
    </lineage>
</organism>
<proteinExistence type="inferred from homology"/>
<evidence type="ECO:0000256" key="4">
    <source>
        <dbReference type="ARBA" id="ARBA00022490"/>
    </source>
</evidence>
<evidence type="ECO:0000259" key="11">
    <source>
        <dbReference type="Pfam" id="PF22600"/>
    </source>
</evidence>
<evidence type="ECO:0000256" key="6">
    <source>
        <dbReference type="ARBA" id="ARBA00022723"/>
    </source>
</evidence>
<dbReference type="CDD" id="cd05402">
    <property type="entry name" value="NT_PAP_TUTase"/>
    <property type="match status" value="1"/>
</dbReference>
<dbReference type="Gene3D" id="3.30.460.10">
    <property type="entry name" value="Beta Polymerase, domain 2"/>
    <property type="match status" value="1"/>
</dbReference>
<keyword evidence="13" id="KW-1185">Reference proteome</keyword>
<evidence type="ECO:0000259" key="10">
    <source>
        <dbReference type="Pfam" id="PF03828"/>
    </source>
</evidence>
<dbReference type="GO" id="GO:0046872">
    <property type="term" value="F:metal ion binding"/>
    <property type="evidence" value="ECO:0007669"/>
    <property type="project" value="UniProtKB-KW"/>
</dbReference>